<dbReference type="InterPro" id="IPR014001">
    <property type="entry name" value="Helicase_ATP-bd"/>
</dbReference>
<dbReference type="InterPro" id="IPR027417">
    <property type="entry name" value="P-loop_NTPase"/>
</dbReference>
<protein>
    <recommendedName>
        <fullName evidence="4">WW domain-containing protein</fullName>
    </recommendedName>
</protein>
<dbReference type="CDD" id="cd00201">
    <property type="entry name" value="WW"/>
    <property type="match status" value="1"/>
</dbReference>
<dbReference type="RefSeq" id="XP_008865311.1">
    <property type="nucleotide sequence ID" value="XM_008867089.1"/>
</dbReference>
<feature type="domain" description="WW" evidence="1">
    <location>
        <begin position="12"/>
        <end position="46"/>
    </location>
</feature>
<dbReference type="PANTHER" id="PTHR42927:SF1">
    <property type="entry name" value="HELICASE SUPERFAMILY 1 AND 2 DOMAIN-CONTAINING PROTEIN"/>
    <property type="match status" value="1"/>
</dbReference>
<dbReference type="InterPro" id="IPR040980">
    <property type="entry name" value="SWI2_SNF2"/>
</dbReference>
<dbReference type="PROSITE" id="PS50020">
    <property type="entry name" value="WW_DOMAIN_2"/>
    <property type="match status" value="1"/>
</dbReference>
<name>A0A024UGX1_9STRA</name>
<dbReference type="Pfam" id="PF00397">
    <property type="entry name" value="WW"/>
    <property type="match status" value="1"/>
</dbReference>
<dbReference type="SUPFAM" id="SSF51045">
    <property type="entry name" value="WW domain"/>
    <property type="match status" value="1"/>
</dbReference>
<dbReference type="eggNOG" id="ENOG502QSIK">
    <property type="taxonomic scope" value="Eukaryota"/>
</dbReference>
<dbReference type="SMART" id="SM00456">
    <property type="entry name" value="WW"/>
    <property type="match status" value="1"/>
</dbReference>
<dbReference type="InterPro" id="IPR036020">
    <property type="entry name" value="WW_dom_sf"/>
</dbReference>
<dbReference type="OrthoDB" id="2419400at2759"/>
<dbReference type="InterPro" id="IPR055180">
    <property type="entry name" value="HsdR_RecA-like_helicase_dom_2"/>
</dbReference>
<organism evidence="3">
    <name type="scientific">Aphanomyces invadans</name>
    <dbReference type="NCBI Taxonomy" id="157072"/>
    <lineage>
        <taxon>Eukaryota</taxon>
        <taxon>Sar</taxon>
        <taxon>Stramenopiles</taxon>
        <taxon>Oomycota</taxon>
        <taxon>Saprolegniomycetes</taxon>
        <taxon>Saprolegniales</taxon>
        <taxon>Verrucalvaceae</taxon>
        <taxon>Aphanomyces</taxon>
    </lineage>
</organism>
<dbReference type="EMBL" id="KI913956">
    <property type="protein sequence ID" value="ETW05534.1"/>
    <property type="molecule type" value="Genomic_DNA"/>
</dbReference>
<dbReference type="SMART" id="SM00487">
    <property type="entry name" value="DEXDc"/>
    <property type="match status" value="1"/>
</dbReference>
<gene>
    <name evidence="3" type="ORF">H310_03289</name>
</gene>
<evidence type="ECO:0008006" key="4">
    <source>
        <dbReference type="Google" id="ProtNLM"/>
    </source>
</evidence>
<proteinExistence type="predicted"/>
<dbReference type="PROSITE" id="PS51192">
    <property type="entry name" value="HELICASE_ATP_BIND_1"/>
    <property type="match status" value="1"/>
</dbReference>
<dbReference type="GeneID" id="20080339"/>
<dbReference type="SUPFAM" id="SSF52540">
    <property type="entry name" value="P-loop containing nucleoside triphosphate hydrolases"/>
    <property type="match status" value="2"/>
</dbReference>
<accession>A0A024UGX1</accession>
<evidence type="ECO:0000259" key="1">
    <source>
        <dbReference type="PROSITE" id="PS50020"/>
    </source>
</evidence>
<dbReference type="InterPro" id="IPR001202">
    <property type="entry name" value="WW_dom"/>
</dbReference>
<reference evidence="3" key="1">
    <citation type="submission" date="2013-12" db="EMBL/GenBank/DDBJ databases">
        <title>The Genome Sequence of Aphanomyces invadans NJM9701.</title>
        <authorList>
            <consortium name="The Broad Institute Genomics Platform"/>
            <person name="Russ C."/>
            <person name="Tyler B."/>
            <person name="van West P."/>
            <person name="Dieguez-Uribeondo J."/>
            <person name="Young S.K."/>
            <person name="Zeng Q."/>
            <person name="Gargeya S."/>
            <person name="Fitzgerald M."/>
            <person name="Abouelleil A."/>
            <person name="Alvarado L."/>
            <person name="Chapman S.B."/>
            <person name="Gainer-Dewar J."/>
            <person name="Goldberg J."/>
            <person name="Griggs A."/>
            <person name="Gujja S."/>
            <person name="Hansen M."/>
            <person name="Howarth C."/>
            <person name="Imamovic A."/>
            <person name="Ireland A."/>
            <person name="Larimer J."/>
            <person name="McCowan C."/>
            <person name="Murphy C."/>
            <person name="Pearson M."/>
            <person name="Poon T.W."/>
            <person name="Priest M."/>
            <person name="Roberts A."/>
            <person name="Saif S."/>
            <person name="Shea T."/>
            <person name="Sykes S."/>
            <person name="Wortman J."/>
            <person name="Nusbaum C."/>
            <person name="Birren B."/>
        </authorList>
    </citation>
    <scope>NUCLEOTIDE SEQUENCE [LARGE SCALE GENOMIC DNA]</scope>
    <source>
        <strain evidence="3">NJM9701</strain>
    </source>
</reference>
<dbReference type="Gene3D" id="2.20.70.10">
    <property type="match status" value="1"/>
</dbReference>
<evidence type="ECO:0000313" key="3">
    <source>
        <dbReference type="EMBL" id="ETW05534.1"/>
    </source>
</evidence>
<sequence>MKRGTSEEADGAAAPDGWVVRMSASKKKPYYLHVATNKTQWHHPNEDKAAKKKARGDGSAVDHALNMAVRRAFRVGGTNVSTKTAPLLLFQPWPHQVRAVAKVVAAIAEDTASSTSDAFTDFLIQHSTGSGKSYTIACLAHQLLYAKDKAGGGFHTVIILVDRIKLDQQLGDTVESFLHRNGVESVFRAETIEHLSTVVGMANVDQKVLVTTTHKLSLLVQDKVLLARLLANSSKMSGAATSLVHVAIIADEVHRSHTASTRDAVSTILDALRHKTYYIGFSATPSHHTLRLFGRPDRTATLRPFDCHSIAQAVEAGQIVNVLEHFTSLSCTYTIDKPTDCQDHEVDSWLAMELASSCDAMLQSKAHSMMHHFVYTCKAKHVFAKCLVVARNRKHVVAYHRLLSGYMKSQNLPGRVFCTFSPYDNVHENQFNTCTLSQADVIVVCDKLDTGYNEPALVAMYIDRPLVAHGRIVQLLSRLNRCRDGKSGVFVLDYANHPAQIRRAFDEFAHEAVAPSNQKPDMAKVELDFQTACLVLWTTLPGIVLDAHQHKRRQPTDTLPVDDLVHRLSRCSKDTYMQIKHALGMLVEAAELLDRDAPYLPRQWVMELYRRLVDQVCAVKSHGEDTCDKTCDCHAVRRHLRITNVGFDLIYHGNLWTNTKLNTLYRALISSCHVDEVAMGNTMEPHDRLDDLLFALRSPHAV</sequence>
<dbReference type="AlphaFoldDB" id="A0A024UGX1"/>
<dbReference type="PANTHER" id="PTHR42927">
    <property type="entry name" value="HELICASE SUPERFAMILY 1 AND 2 DOMAIN-CONTAINING PROTEIN"/>
    <property type="match status" value="1"/>
</dbReference>
<dbReference type="VEuPathDB" id="FungiDB:H310_03289"/>
<feature type="domain" description="Helicase ATP-binding" evidence="2">
    <location>
        <begin position="113"/>
        <end position="303"/>
    </location>
</feature>
<dbReference type="Pfam" id="PF22679">
    <property type="entry name" value="T1R_D3-like"/>
    <property type="match status" value="1"/>
</dbReference>
<dbReference type="Pfam" id="PF18766">
    <property type="entry name" value="SWI2_SNF2"/>
    <property type="match status" value="1"/>
</dbReference>
<evidence type="ECO:0000259" key="2">
    <source>
        <dbReference type="PROSITE" id="PS51192"/>
    </source>
</evidence>
<dbReference type="PROSITE" id="PS01159">
    <property type="entry name" value="WW_DOMAIN_1"/>
    <property type="match status" value="1"/>
</dbReference>
<dbReference type="Gene3D" id="3.40.50.300">
    <property type="entry name" value="P-loop containing nucleotide triphosphate hydrolases"/>
    <property type="match status" value="2"/>
</dbReference>